<dbReference type="GO" id="GO:0006865">
    <property type="term" value="P:amino acid transport"/>
    <property type="evidence" value="ECO:0007669"/>
    <property type="project" value="InterPro"/>
</dbReference>
<feature type="region of interest" description="Disordered" evidence="1">
    <location>
        <begin position="13"/>
        <end position="44"/>
    </location>
</feature>
<dbReference type="PANTHER" id="PTHR47628:SF1">
    <property type="entry name" value="ALIPHATIC AMIDASE EXPRESSION-REGULATING PROTEIN"/>
    <property type="match status" value="1"/>
</dbReference>
<dbReference type="NCBIfam" id="TIGR03407">
    <property type="entry name" value="urea_ABC_UrtA"/>
    <property type="match status" value="1"/>
</dbReference>
<dbReference type="InterPro" id="IPR017777">
    <property type="entry name" value="ABC_urea-bd_UrtA"/>
</dbReference>
<dbReference type="CDD" id="cd06355">
    <property type="entry name" value="PBP1_FmdD-like"/>
    <property type="match status" value="1"/>
</dbReference>
<evidence type="ECO:0000313" key="2">
    <source>
        <dbReference type="EMBL" id="QJD88307.1"/>
    </source>
</evidence>
<reference evidence="2 3" key="1">
    <citation type="submission" date="2020-04" db="EMBL/GenBank/DDBJ databases">
        <title>Genome sequencing of novel species.</title>
        <authorList>
            <person name="Heo J."/>
            <person name="Kim S.-J."/>
            <person name="Kim J.-S."/>
            <person name="Hong S.-B."/>
            <person name="Kwon S.-W."/>
        </authorList>
    </citation>
    <scope>NUCLEOTIDE SEQUENCE [LARGE SCALE GENOMIC DNA]</scope>
    <source>
        <strain evidence="2 3">MFER-1</strain>
    </source>
</reference>
<dbReference type="AlphaFoldDB" id="A0A7Z2VSL9"/>
<dbReference type="PRINTS" id="PR00337">
    <property type="entry name" value="LEUILEVALBP"/>
</dbReference>
<dbReference type="Proteomes" id="UP000502248">
    <property type="component" value="Chromosome"/>
</dbReference>
<dbReference type="SUPFAM" id="SSF53822">
    <property type="entry name" value="Periplasmic binding protein-like I"/>
    <property type="match status" value="1"/>
</dbReference>
<dbReference type="PANTHER" id="PTHR47628">
    <property type="match status" value="1"/>
</dbReference>
<name>A0A7Z2VSL9_9BACL</name>
<dbReference type="InterPro" id="IPR028082">
    <property type="entry name" value="Peripla_BP_I"/>
</dbReference>
<proteinExistence type="predicted"/>
<keyword evidence="3" id="KW-1185">Reference proteome</keyword>
<dbReference type="EMBL" id="CP051680">
    <property type="protein sequence ID" value="QJD88307.1"/>
    <property type="molecule type" value="Genomic_DNA"/>
</dbReference>
<sequence>MTASLVLAGCGGNNNNEAGGSASPAAPASSESSSSAPASSPAAAGGDTVKVGILHSLSGTMSISEVTVKNSELMAIKEINAKGGVLGKQIEAVVEDGASDWPTFAEKARKLLSEDKVATVFGGWTSSSRKAMLPVFEELNGLLWYPVQYEGLESSPNIFYTGATTNQQIIPSVDFLLEKGKKKVFLLGSDYVFPRTANKIIKAQLAAKGGETVAEEYTPLGHTDYTTIIAKIKEAKPDVVYNTLNGDSNVAFFKQLKDAGITSADLMTISVSVAEEEVKGIGPEYLTGHLVAWDYYQTTDTPENKIFVENFKKEYGAESVTSDPMEAGYVAVYLWAAAAEKAGSFEVDKVKEAAKGIEFNAPEGKVTIDGDNQHIYKTVRIGEIKADGQIVELWNSGGPVKPDPYLTTYDWAKGLSDQ</sequence>
<dbReference type="KEGG" id="cheb:HH215_23420"/>
<evidence type="ECO:0000256" key="1">
    <source>
        <dbReference type="SAM" id="MobiDB-lite"/>
    </source>
</evidence>
<protein>
    <submittedName>
        <fullName evidence="2">Urea ABC transporter substrate-binding protein</fullName>
    </submittedName>
</protein>
<gene>
    <name evidence="2" type="primary">urtA</name>
    <name evidence="2" type="ORF">HH215_23420</name>
</gene>
<organism evidence="2 3">
    <name type="scientific">Cohnella herbarum</name>
    <dbReference type="NCBI Taxonomy" id="2728023"/>
    <lineage>
        <taxon>Bacteria</taxon>
        <taxon>Bacillati</taxon>
        <taxon>Bacillota</taxon>
        <taxon>Bacilli</taxon>
        <taxon>Bacillales</taxon>
        <taxon>Paenibacillaceae</taxon>
        <taxon>Cohnella</taxon>
    </lineage>
</organism>
<accession>A0A7Z2VSL9</accession>
<dbReference type="Gene3D" id="3.40.50.2300">
    <property type="match status" value="2"/>
</dbReference>
<dbReference type="Pfam" id="PF13433">
    <property type="entry name" value="Peripla_BP_5"/>
    <property type="match status" value="1"/>
</dbReference>
<dbReference type="InterPro" id="IPR000709">
    <property type="entry name" value="Leu_Ile_Val-bd"/>
</dbReference>
<evidence type="ECO:0000313" key="3">
    <source>
        <dbReference type="Proteomes" id="UP000502248"/>
    </source>
</evidence>